<feature type="region of interest" description="Disordered" evidence="1">
    <location>
        <begin position="1"/>
        <end position="24"/>
    </location>
</feature>
<name>A0A177HEL5_9ACTN</name>
<evidence type="ECO:0000313" key="3">
    <source>
        <dbReference type="Proteomes" id="UP000077381"/>
    </source>
</evidence>
<keyword evidence="3" id="KW-1185">Reference proteome</keyword>
<accession>A0A177HEL5</accession>
<sequence>MNPSADGRLIAVTTTPSDPAPAEERGISVVAERGQAYGRAFFGLATCPITMQASKAFACAGNPWKQGATRQVGRGSVRVVCR</sequence>
<reference evidence="2 3" key="1">
    <citation type="submission" date="2015-12" db="EMBL/GenBank/DDBJ databases">
        <title>Genome sequence of Streptomyces sp. G25.</title>
        <authorList>
            <person name="Poehlein A."/>
            <person name="Roettig A."/>
            <person name="Hiessl S."/>
            <person name="Hauschild P."/>
            <person name="Schauer J."/>
            <person name="Madkour M.H."/>
            <person name="Al-Ansari A.M."/>
            <person name="Almakishah N.H."/>
            <person name="Steinbuechel A."/>
            <person name="Daniel R."/>
        </authorList>
    </citation>
    <scope>NUCLEOTIDE SEQUENCE [LARGE SCALE GENOMIC DNA]</scope>
    <source>
        <strain evidence="3">G25(2015)</strain>
    </source>
</reference>
<organism evidence="2 3">
    <name type="scientific">Streptomyces jeddahensis</name>
    <dbReference type="NCBI Taxonomy" id="1716141"/>
    <lineage>
        <taxon>Bacteria</taxon>
        <taxon>Bacillati</taxon>
        <taxon>Actinomycetota</taxon>
        <taxon>Actinomycetes</taxon>
        <taxon>Kitasatosporales</taxon>
        <taxon>Streptomycetaceae</taxon>
        <taxon>Streptomyces</taxon>
    </lineage>
</organism>
<protein>
    <submittedName>
        <fullName evidence="2">Uncharacterized protein</fullName>
    </submittedName>
</protein>
<dbReference type="STRING" id="1716141.STSP_72240"/>
<dbReference type="Proteomes" id="UP000077381">
    <property type="component" value="Unassembled WGS sequence"/>
</dbReference>
<dbReference type="EMBL" id="LOHS01000200">
    <property type="protein sequence ID" value="OAH09372.1"/>
    <property type="molecule type" value="Genomic_DNA"/>
</dbReference>
<evidence type="ECO:0000256" key="1">
    <source>
        <dbReference type="SAM" id="MobiDB-lite"/>
    </source>
</evidence>
<gene>
    <name evidence="2" type="ORF">STSP_72240</name>
</gene>
<dbReference type="PATRIC" id="fig|1716141.3.peg.7656"/>
<evidence type="ECO:0000313" key="2">
    <source>
        <dbReference type="EMBL" id="OAH09372.1"/>
    </source>
</evidence>
<comment type="caution">
    <text evidence="2">The sequence shown here is derived from an EMBL/GenBank/DDBJ whole genome shotgun (WGS) entry which is preliminary data.</text>
</comment>
<dbReference type="AlphaFoldDB" id="A0A177HEL5"/>
<proteinExistence type="predicted"/>